<dbReference type="RefSeq" id="WP_157624108.1">
    <property type="nucleotide sequence ID" value="NZ_JBHEZZ010000037.1"/>
</dbReference>
<gene>
    <name evidence="1" type="ORF">ACEZDJ_37605</name>
</gene>
<evidence type="ECO:0000313" key="2">
    <source>
        <dbReference type="Proteomes" id="UP001592528"/>
    </source>
</evidence>
<sequence>MGDTSEAPWDARPCERTCQGCRATGPDVRRPRFPDAPMRLCRACLEQLPPQPPREFGDPNRIDWAQVLRLLRAGAGYARLAE</sequence>
<proteinExistence type="predicted"/>
<accession>A0ABV6UZW9</accession>
<reference evidence="1 2" key="1">
    <citation type="submission" date="2024-09" db="EMBL/GenBank/DDBJ databases">
        <authorList>
            <person name="Lee S.D."/>
        </authorList>
    </citation>
    <scope>NUCLEOTIDE SEQUENCE [LARGE SCALE GENOMIC DNA]</scope>
    <source>
        <strain evidence="1 2">N1-5</strain>
    </source>
</reference>
<dbReference type="Proteomes" id="UP001592528">
    <property type="component" value="Unassembled WGS sequence"/>
</dbReference>
<name>A0ABV6UZW9_9ACTN</name>
<evidence type="ECO:0000313" key="1">
    <source>
        <dbReference type="EMBL" id="MFC1407015.1"/>
    </source>
</evidence>
<dbReference type="EMBL" id="JBHEZZ010000037">
    <property type="protein sequence ID" value="MFC1407015.1"/>
    <property type="molecule type" value="Genomic_DNA"/>
</dbReference>
<keyword evidence="2" id="KW-1185">Reference proteome</keyword>
<comment type="caution">
    <text evidence="1">The sequence shown here is derived from an EMBL/GenBank/DDBJ whole genome shotgun (WGS) entry which is preliminary data.</text>
</comment>
<protein>
    <submittedName>
        <fullName evidence="1">Uncharacterized protein</fullName>
    </submittedName>
</protein>
<organism evidence="1 2">
    <name type="scientific">Streptacidiphilus cavernicola</name>
    <dbReference type="NCBI Taxonomy" id="3342716"/>
    <lineage>
        <taxon>Bacteria</taxon>
        <taxon>Bacillati</taxon>
        <taxon>Actinomycetota</taxon>
        <taxon>Actinomycetes</taxon>
        <taxon>Kitasatosporales</taxon>
        <taxon>Streptomycetaceae</taxon>
        <taxon>Streptacidiphilus</taxon>
    </lineage>
</organism>